<protein>
    <recommendedName>
        <fullName evidence="1">Glutamine synthetase</fullName>
    </recommendedName>
</protein>
<proteinExistence type="inferred from homology"/>
<dbReference type="SMART" id="SM01230">
    <property type="entry name" value="Gln-synt_C"/>
    <property type="match status" value="1"/>
</dbReference>
<keyword evidence="8" id="KW-1185">Reference proteome</keyword>
<accession>A0A4Q9PCT5</accession>
<evidence type="ECO:0000256" key="1">
    <source>
        <dbReference type="ARBA" id="ARBA00021364"/>
    </source>
</evidence>
<dbReference type="STRING" id="114155.A0A4Q9PCT5"/>
<dbReference type="InterPro" id="IPR014746">
    <property type="entry name" value="Gln_synth/guanido_kin_cat_dom"/>
</dbReference>
<dbReference type="SUPFAM" id="SSF55931">
    <property type="entry name" value="Glutamine synthetase/guanido kinase"/>
    <property type="match status" value="1"/>
</dbReference>
<name>A0A4Q9PCT5_9APHY</name>
<dbReference type="GO" id="GO:0016301">
    <property type="term" value="F:kinase activity"/>
    <property type="evidence" value="ECO:0007669"/>
    <property type="project" value="UniProtKB-KW"/>
</dbReference>
<dbReference type="GO" id="GO:0006542">
    <property type="term" value="P:glutamine biosynthetic process"/>
    <property type="evidence" value="ECO:0007669"/>
    <property type="project" value="InterPro"/>
</dbReference>
<evidence type="ECO:0000256" key="3">
    <source>
        <dbReference type="PROSITE-ProRule" id="PRU01331"/>
    </source>
</evidence>
<dbReference type="PANTHER" id="PTHR43785:SF2">
    <property type="entry name" value="TYPE-1 GLUTAMINE SYNTHETASE 1"/>
    <property type="match status" value="1"/>
</dbReference>
<sequence>MPTEPSPYGVLYTPDPTASSIPAKSVDELLTPAIKFVRIQWIDFINTVRFRVVPASYFRALYANPASRPGVGLGTVALGLVGLATAPGFSPVGGYIYVPDLASWRVCPYAPGHASVMGWFEERTPSPETGLSVAICPRTILDRLVKEAQDKAGVSFLIGMEFEFILVTQIRPEVAYASNADWSTSAKLRTGSAETQALEEIAQCLLVAGIELQMYHAEAAPGQYEIVTGPLAPLEAADAVVFTREAIYNIAHKHGFKATFAPRVHNNSAGSGAHTNISVHGGNNAPRAADAASAPNLTPAERSFLQGVLAHLPAICALTLPTAASYARMQDGIWSGGTLACWGTENRESPVRLCGPQGHYRFEVRPVDGTATPHLAFAALLGAGLRGILDGAVLTTGDCPTPAFQMSDAEKRAVGLENALRLPQTIEDARKSLGLDAVLKTALGEEFIEKYLGLLQTFMAGNNDKETIEKLIEYF</sequence>
<dbReference type="Gene3D" id="3.10.20.70">
    <property type="entry name" value="Glutamine synthetase, N-terminal domain"/>
    <property type="match status" value="1"/>
</dbReference>
<dbReference type="Gene3D" id="3.30.590.10">
    <property type="entry name" value="Glutamine synthetase/guanido kinase, catalytic domain"/>
    <property type="match status" value="1"/>
</dbReference>
<dbReference type="PANTHER" id="PTHR43785">
    <property type="entry name" value="GAMMA-GLUTAMYLPUTRESCINE SYNTHETASE"/>
    <property type="match status" value="1"/>
</dbReference>
<reference evidence="7 8" key="1">
    <citation type="submission" date="2019-01" db="EMBL/GenBank/DDBJ databases">
        <title>Draft genome sequences of three monokaryotic isolates of the white-rot basidiomycete fungus Dichomitus squalens.</title>
        <authorList>
            <consortium name="DOE Joint Genome Institute"/>
            <person name="Lopez S.C."/>
            <person name="Andreopoulos B."/>
            <person name="Pangilinan J."/>
            <person name="Lipzen A."/>
            <person name="Riley R."/>
            <person name="Ahrendt S."/>
            <person name="Ng V."/>
            <person name="Barry K."/>
            <person name="Daum C."/>
            <person name="Grigoriev I.V."/>
            <person name="Hilden K.S."/>
            <person name="Makela M.R."/>
            <person name="de Vries R.P."/>
        </authorList>
    </citation>
    <scope>NUCLEOTIDE SEQUENCE [LARGE SCALE GENOMIC DNA]</scope>
    <source>
        <strain evidence="7 8">CBS 464.89</strain>
    </source>
</reference>
<dbReference type="GO" id="GO:0004356">
    <property type="term" value="F:glutamine synthetase activity"/>
    <property type="evidence" value="ECO:0007669"/>
    <property type="project" value="InterPro"/>
</dbReference>
<dbReference type="AlphaFoldDB" id="A0A4Q9PCT5"/>
<evidence type="ECO:0000256" key="2">
    <source>
        <dbReference type="ARBA" id="ARBA00022598"/>
    </source>
</evidence>
<evidence type="ECO:0000256" key="5">
    <source>
        <dbReference type="SAM" id="MobiDB-lite"/>
    </source>
</evidence>
<keyword evidence="7" id="KW-0808">Transferase</keyword>
<comment type="similarity">
    <text evidence="3 4">Belongs to the glutamine synthetase family.</text>
</comment>
<dbReference type="Pfam" id="PF00120">
    <property type="entry name" value="Gln-synt_C"/>
    <property type="match status" value="1"/>
</dbReference>
<organism evidence="7 8">
    <name type="scientific">Dichomitus squalens</name>
    <dbReference type="NCBI Taxonomy" id="114155"/>
    <lineage>
        <taxon>Eukaryota</taxon>
        <taxon>Fungi</taxon>
        <taxon>Dikarya</taxon>
        <taxon>Basidiomycota</taxon>
        <taxon>Agaricomycotina</taxon>
        <taxon>Agaricomycetes</taxon>
        <taxon>Polyporales</taxon>
        <taxon>Polyporaceae</taxon>
        <taxon>Dichomitus</taxon>
    </lineage>
</organism>
<keyword evidence="2" id="KW-0436">Ligase</keyword>
<evidence type="ECO:0000313" key="7">
    <source>
        <dbReference type="EMBL" id="TBU52599.1"/>
    </source>
</evidence>
<dbReference type="InterPro" id="IPR008146">
    <property type="entry name" value="Gln_synth_cat_dom"/>
</dbReference>
<evidence type="ECO:0000313" key="8">
    <source>
        <dbReference type="Proteomes" id="UP000292082"/>
    </source>
</evidence>
<dbReference type="Proteomes" id="UP000292082">
    <property type="component" value="Unassembled WGS sequence"/>
</dbReference>
<evidence type="ECO:0000256" key="4">
    <source>
        <dbReference type="RuleBase" id="RU000384"/>
    </source>
</evidence>
<feature type="region of interest" description="Disordered" evidence="5">
    <location>
        <begin position="271"/>
        <end position="293"/>
    </location>
</feature>
<dbReference type="InterPro" id="IPR036651">
    <property type="entry name" value="Gln_synt_N_sf"/>
</dbReference>
<keyword evidence="7" id="KW-0418">Kinase</keyword>
<evidence type="ECO:0000259" key="6">
    <source>
        <dbReference type="PROSITE" id="PS51987"/>
    </source>
</evidence>
<feature type="domain" description="GS catalytic" evidence="6">
    <location>
        <begin position="137"/>
        <end position="475"/>
    </location>
</feature>
<dbReference type="EMBL" id="ML145244">
    <property type="protein sequence ID" value="TBU52599.1"/>
    <property type="molecule type" value="Genomic_DNA"/>
</dbReference>
<feature type="compositionally biased region" description="Low complexity" evidence="5">
    <location>
        <begin position="283"/>
        <end position="293"/>
    </location>
</feature>
<gene>
    <name evidence="7" type="ORF">BD310DRAFT_831856</name>
</gene>
<dbReference type="PROSITE" id="PS51987">
    <property type="entry name" value="GS_CATALYTIC"/>
    <property type="match status" value="1"/>
</dbReference>